<name>A0A7J8MDL7_9ROSI</name>
<accession>A0A7J8MDL7</accession>
<evidence type="ECO:0000313" key="2">
    <source>
        <dbReference type="Proteomes" id="UP000593572"/>
    </source>
</evidence>
<gene>
    <name evidence="1" type="ORF">Golob_007705</name>
</gene>
<proteinExistence type="predicted"/>
<keyword evidence="2" id="KW-1185">Reference proteome</keyword>
<comment type="caution">
    <text evidence="1">The sequence shown here is derived from an EMBL/GenBank/DDBJ whole genome shotgun (WGS) entry which is preliminary data.</text>
</comment>
<organism evidence="1 2">
    <name type="scientific">Gossypium lobatum</name>
    <dbReference type="NCBI Taxonomy" id="34289"/>
    <lineage>
        <taxon>Eukaryota</taxon>
        <taxon>Viridiplantae</taxon>
        <taxon>Streptophyta</taxon>
        <taxon>Embryophyta</taxon>
        <taxon>Tracheophyta</taxon>
        <taxon>Spermatophyta</taxon>
        <taxon>Magnoliopsida</taxon>
        <taxon>eudicotyledons</taxon>
        <taxon>Gunneridae</taxon>
        <taxon>Pentapetalae</taxon>
        <taxon>rosids</taxon>
        <taxon>malvids</taxon>
        <taxon>Malvales</taxon>
        <taxon>Malvaceae</taxon>
        <taxon>Malvoideae</taxon>
        <taxon>Gossypium</taxon>
    </lineage>
</organism>
<evidence type="ECO:0000313" key="1">
    <source>
        <dbReference type="EMBL" id="MBA0562680.1"/>
    </source>
</evidence>
<sequence>MCLHRLLITLSRMEAPRLSFTLTNILVLVSSQKDPTYSDILICK</sequence>
<dbReference type="Proteomes" id="UP000593572">
    <property type="component" value="Unassembled WGS sequence"/>
</dbReference>
<reference evidence="1 2" key="1">
    <citation type="journal article" date="2019" name="Genome Biol. Evol.">
        <title>Insights into the evolution of the New World diploid cottons (Gossypium, subgenus Houzingenia) based on genome sequencing.</title>
        <authorList>
            <person name="Grover C.E."/>
            <person name="Arick M.A. 2nd"/>
            <person name="Thrash A."/>
            <person name="Conover J.L."/>
            <person name="Sanders W.S."/>
            <person name="Peterson D.G."/>
            <person name="Frelichowski J.E."/>
            <person name="Scheffler J.A."/>
            <person name="Scheffler B.E."/>
            <person name="Wendel J.F."/>
        </authorList>
    </citation>
    <scope>NUCLEOTIDE SEQUENCE [LARGE SCALE GENOMIC DNA]</scope>
    <source>
        <strain evidence="1">157</strain>
        <tissue evidence="1">Leaf</tissue>
    </source>
</reference>
<protein>
    <submittedName>
        <fullName evidence="1">Uncharacterized protein</fullName>
    </submittedName>
</protein>
<dbReference type="AlphaFoldDB" id="A0A7J8MDL7"/>
<dbReference type="EMBL" id="JABEZX010000008">
    <property type="protein sequence ID" value="MBA0562680.1"/>
    <property type="molecule type" value="Genomic_DNA"/>
</dbReference>